<accession>A0A2G2WHJ7</accession>
<protein>
    <submittedName>
        <fullName evidence="1">Uncharacterized protein</fullName>
    </submittedName>
</protein>
<name>A0A2G2WHJ7_CAPBA</name>
<keyword evidence="2" id="KW-1185">Reference proteome</keyword>
<proteinExistence type="predicted"/>
<dbReference type="EMBL" id="MLFT02000006">
    <property type="protein sequence ID" value="PHT44620.1"/>
    <property type="molecule type" value="Genomic_DNA"/>
</dbReference>
<organism evidence="1 2">
    <name type="scientific">Capsicum baccatum</name>
    <name type="common">Peruvian pepper</name>
    <dbReference type="NCBI Taxonomy" id="33114"/>
    <lineage>
        <taxon>Eukaryota</taxon>
        <taxon>Viridiplantae</taxon>
        <taxon>Streptophyta</taxon>
        <taxon>Embryophyta</taxon>
        <taxon>Tracheophyta</taxon>
        <taxon>Spermatophyta</taxon>
        <taxon>Magnoliopsida</taxon>
        <taxon>eudicotyledons</taxon>
        <taxon>Gunneridae</taxon>
        <taxon>Pentapetalae</taxon>
        <taxon>asterids</taxon>
        <taxon>lamiids</taxon>
        <taxon>Solanales</taxon>
        <taxon>Solanaceae</taxon>
        <taxon>Solanoideae</taxon>
        <taxon>Capsiceae</taxon>
        <taxon>Capsicum</taxon>
    </lineage>
</organism>
<dbReference type="Proteomes" id="UP000224567">
    <property type="component" value="Unassembled WGS sequence"/>
</dbReference>
<gene>
    <name evidence="1" type="ORF">CQW23_13778</name>
</gene>
<sequence length="227" mass="26038">MAGRVGFFLWDDTKQAITSTHEDYSNCTGGYEHIFTNLDASTSTGVGKFIKQLLRIYLDILIEYLNQLHDLMLNDISTRTPGSRNIHLMKEFLLIILIDVAKNFIHHDKLFDLLTCVKEDLELIRSSFVNIEQELNKDLWACILDVAYKAKDFIDSTIVRDSGIFHLIFSLPISIKKMKLIKEDVSNLFEKIRINRSYVVNSPNQPAKSKSFIAGKVILGLRRRQTG</sequence>
<evidence type="ECO:0000313" key="2">
    <source>
        <dbReference type="Proteomes" id="UP000224567"/>
    </source>
</evidence>
<evidence type="ECO:0000313" key="1">
    <source>
        <dbReference type="EMBL" id="PHT44620.1"/>
    </source>
</evidence>
<reference evidence="1 2" key="1">
    <citation type="journal article" date="2017" name="Genome Biol.">
        <title>New reference genome sequences of hot pepper reveal the massive evolution of plant disease-resistance genes by retroduplication.</title>
        <authorList>
            <person name="Kim S."/>
            <person name="Park J."/>
            <person name="Yeom S.I."/>
            <person name="Kim Y.M."/>
            <person name="Seo E."/>
            <person name="Kim K.T."/>
            <person name="Kim M.S."/>
            <person name="Lee J.M."/>
            <person name="Cheong K."/>
            <person name="Shin H.S."/>
            <person name="Kim S.B."/>
            <person name="Han K."/>
            <person name="Lee J."/>
            <person name="Park M."/>
            <person name="Lee H.A."/>
            <person name="Lee H.Y."/>
            <person name="Lee Y."/>
            <person name="Oh S."/>
            <person name="Lee J.H."/>
            <person name="Choi E."/>
            <person name="Choi E."/>
            <person name="Lee S.E."/>
            <person name="Jeon J."/>
            <person name="Kim H."/>
            <person name="Choi G."/>
            <person name="Song H."/>
            <person name="Lee J."/>
            <person name="Lee S.C."/>
            <person name="Kwon J.K."/>
            <person name="Lee H.Y."/>
            <person name="Koo N."/>
            <person name="Hong Y."/>
            <person name="Kim R.W."/>
            <person name="Kang W.H."/>
            <person name="Huh J.H."/>
            <person name="Kang B.C."/>
            <person name="Yang T.J."/>
            <person name="Lee Y.H."/>
            <person name="Bennetzen J.L."/>
            <person name="Choi D."/>
        </authorList>
    </citation>
    <scope>NUCLEOTIDE SEQUENCE [LARGE SCALE GENOMIC DNA]</scope>
    <source>
        <strain evidence="2">cv. PBC81</strain>
    </source>
</reference>
<comment type="caution">
    <text evidence="1">The sequence shown here is derived from an EMBL/GenBank/DDBJ whole genome shotgun (WGS) entry which is preliminary data.</text>
</comment>
<reference evidence="2" key="2">
    <citation type="journal article" date="2017" name="J. Anim. Genet.">
        <title>Multiple reference genome sequences of hot pepper reveal the massive evolution of plant disease resistance genes by retroduplication.</title>
        <authorList>
            <person name="Kim S."/>
            <person name="Park J."/>
            <person name="Yeom S.-I."/>
            <person name="Kim Y.-M."/>
            <person name="Seo E."/>
            <person name="Kim K.-T."/>
            <person name="Kim M.-S."/>
            <person name="Lee J.M."/>
            <person name="Cheong K."/>
            <person name="Shin H.-S."/>
            <person name="Kim S.-B."/>
            <person name="Han K."/>
            <person name="Lee J."/>
            <person name="Park M."/>
            <person name="Lee H.-A."/>
            <person name="Lee H.-Y."/>
            <person name="Lee Y."/>
            <person name="Oh S."/>
            <person name="Lee J.H."/>
            <person name="Choi E."/>
            <person name="Choi E."/>
            <person name="Lee S.E."/>
            <person name="Jeon J."/>
            <person name="Kim H."/>
            <person name="Choi G."/>
            <person name="Song H."/>
            <person name="Lee J."/>
            <person name="Lee S.-C."/>
            <person name="Kwon J.-K."/>
            <person name="Lee H.-Y."/>
            <person name="Koo N."/>
            <person name="Hong Y."/>
            <person name="Kim R.W."/>
            <person name="Kang W.-H."/>
            <person name="Huh J.H."/>
            <person name="Kang B.-C."/>
            <person name="Yang T.-J."/>
            <person name="Lee Y.-H."/>
            <person name="Bennetzen J.L."/>
            <person name="Choi D."/>
        </authorList>
    </citation>
    <scope>NUCLEOTIDE SEQUENCE [LARGE SCALE GENOMIC DNA]</scope>
    <source>
        <strain evidence="2">cv. PBC81</strain>
    </source>
</reference>
<dbReference type="AlphaFoldDB" id="A0A2G2WHJ7"/>
<dbReference type="OrthoDB" id="1326740at2759"/>